<feature type="transmembrane region" description="Helical" evidence="1">
    <location>
        <begin position="39"/>
        <end position="59"/>
    </location>
</feature>
<evidence type="ECO:0000259" key="2">
    <source>
        <dbReference type="Pfam" id="PF00892"/>
    </source>
</evidence>
<accession>A0ABT9PUF9</accession>
<reference evidence="3 4" key="1">
    <citation type="submission" date="2023-07" db="EMBL/GenBank/DDBJ databases">
        <title>Sorghum-associated microbial communities from plants grown in Nebraska, USA.</title>
        <authorList>
            <person name="Schachtman D."/>
        </authorList>
    </citation>
    <scope>NUCLEOTIDE SEQUENCE [LARGE SCALE GENOMIC DNA]</scope>
    <source>
        <strain evidence="3 4">DS1307</strain>
    </source>
</reference>
<dbReference type="SUPFAM" id="SSF103481">
    <property type="entry name" value="Multidrug resistance efflux transporter EmrE"/>
    <property type="match status" value="2"/>
</dbReference>
<organism evidence="3 4">
    <name type="scientific">Neorhizobium huautlense</name>
    <dbReference type="NCBI Taxonomy" id="67774"/>
    <lineage>
        <taxon>Bacteria</taxon>
        <taxon>Pseudomonadati</taxon>
        <taxon>Pseudomonadota</taxon>
        <taxon>Alphaproteobacteria</taxon>
        <taxon>Hyphomicrobiales</taxon>
        <taxon>Rhizobiaceae</taxon>
        <taxon>Rhizobium/Agrobacterium group</taxon>
        <taxon>Neorhizobium</taxon>
    </lineage>
</organism>
<feature type="transmembrane region" description="Helical" evidence="1">
    <location>
        <begin position="265"/>
        <end position="282"/>
    </location>
</feature>
<evidence type="ECO:0000313" key="3">
    <source>
        <dbReference type="EMBL" id="MDP9838107.1"/>
    </source>
</evidence>
<feature type="transmembrane region" description="Helical" evidence="1">
    <location>
        <begin position="175"/>
        <end position="197"/>
    </location>
</feature>
<dbReference type="InterPro" id="IPR037185">
    <property type="entry name" value="EmrE-like"/>
</dbReference>
<name>A0ABT9PUF9_9HYPH</name>
<feature type="domain" description="EamA" evidence="2">
    <location>
        <begin position="8"/>
        <end position="140"/>
    </location>
</feature>
<comment type="caution">
    <text evidence="3">The sequence shown here is derived from an EMBL/GenBank/DDBJ whole genome shotgun (WGS) entry which is preliminary data.</text>
</comment>
<sequence>MTGTANSKGALFMVLAMAVFICNDALVKTASSQATVAQIMFVRGAMTMVLVFLIARHFRALPTRRMLTDKLMLLRVFFEIGATLTYLTALSRIPFANASSILQSLPLAVTLGAALFLGEKVGWRRWAAIGVGFLGVLIILKPGPAGFVPDALFAVTAVFFTAGRDLVTKRVDPTIPSISVSLFTTTAVTVLGALLIVPMGGWQPLDSSTYGLLALASIAVLAGYQTIIMAMRTGEISFVAPFRYTSLVWALAFGILFFGEIPDNWMILGVSLVIGSGLYTFYRESRRRQVTVGETDPAPPA</sequence>
<dbReference type="Proteomes" id="UP001241472">
    <property type="component" value="Unassembled WGS sequence"/>
</dbReference>
<keyword evidence="1" id="KW-0472">Membrane</keyword>
<dbReference type="PANTHER" id="PTHR22911">
    <property type="entry name" value="ACYL-MALONYL CONDENSING ENZYME-RELATED"/>
    <property type="match status" value="1"/>
</dbReference>
<gene>
    <name evidence="3" type="ORF">J2T09_002867</name>
</gene>
<feature type="domain" description="EamA" evidence="2">
    <location>
        <begin position="151"/>
        <end position="276"/>
    </location>
</feature>
<dbReference type="Pfam" id="PF00892">
    <property type="entry name" value="EamA"/>
    <property type="match status" value="2"/>
</dbReference>
<evidence type="ECO:0000256" key="1">
    <source>
        <dbReference type="SAM" id="Phobius"/>
    </source>
</evidence>
<proteinExistence type="predicted"/>
<dbReference type="EMBL" id="JAUSRF010000008">
    <property type="protein sequence ID" value="MDP9838107.1"/>
    <property type="molecule type" value="Genomic_DNA"/>
</dbReference>
<dbReference type="PANTHER" id="PTHR22911:SF135">
    <property type="entry name" value="BLR4310 PROTEIN"/>
    <property type="match status" value="1"/>
</dbReference>
<evidence type="ECO:0000313" key="4">
    <source>
        <dbReference type="Proteomes" id="UP001241472"/>
    </source>
</evidence>
<keyword evidence="1" id="KW-1133">Transmembrane helix</keyword>
<keyword evidence="1" id="KW-0812">Transmembrane</keyword>
<feature type="transmembrane region" description="Helical" evidence="1">
    <location>
        <begin position="123"/>
        <end position="140"/>
    </location>
</feature>
<protein>
    <submittedName>
        <fullName evidence="3">Drug/metabolite transporter (DMT)-like permease</fullName>
    </submittedName>
</protein>
<feature type="transmembrane region" description="Helical" evidence="1">
    <location>
        <begin position="95"/>
        <end position="116"/>
    </location>
</feature>
<dbReference type="RefSeq" id="WP_306835616.1">
    <property type="nucleotide sequence ID" value="NZ_JAUSRF010000008.1"/>
</dbReference>
<feature type="transmembrane region" description="Helical" evidence="1">
    <location>
        <begin position="209"/>
        <end position="230"/>
    </location>
</feature>
<feature type="transmembrane region" description="Helical" evidence="1">
    <location>
        <begin position="71"/>
        <end position="89"/>
    </location>
</feature>
<feature type="transmembrane region" description="Helical" evidence="1">
    <location>
        <begin position="242"/>
        <end position="259"/>
    </location>
</feature>
<keyword evidence="4" id="KW-1185">Reference proteome</keyword>
<dbReference type="InterPro" id="IPR000620">
    <property type="entry name" value="EamA_dom"/>
</dbReference>